<evidence type="ECO:0008006" key="4">
    <source>
        <dbReference type="Google" id="ProtNLM"/>
    </source>
</evidence>
<name>A0A2D0N1M4_FLAN2</name>
<dbReference type="OrthoDB" id="1493340at2"/>
<dbReference type="EMBL" id="PDUD01000045">
    <property type="protein sequence ID" value="PHN02029.1"/>
    <property type="molecule type" value="Genomic_DNA"/>
</dbReference>
<keyword evidence="3" id="KW-1185">Reference proteome</keyword>
<evidence type="ECO:0000256" key="1">
    <source>
        <dbReference type="SAM" id="SignalP"/>
    </source>
</evidence>
<keyword evidence="1" id="KW-0732">Signal</keyword>
<gene>
    <name evidence="2" type="ORF">CRP01_33885</name>
</gene>
<evidence type="ECO:0000313" key="3">
    <source>
        <dbReference type="Proteomes" id="UP000223913"/>
    </source>
</evidence>
<feature type="signal peptide" evidence="1">
    <location>
        <begin position="1"/>
        <end position="22"/>
    </location>
</feature>
<proteinExistence type="predicted"/>
<organism evidence="2 3">
    <name type="scientific">Flavilitoribacter nigricans (strain ATCC 23147 / DSM 23189 / NBRC 102662 / NCIMB 1420 / SS-2)</name>
    <name type="common">Lewinella nigricans</name>
    <dbReference type="NCBI Taxonomy" id="1122177"/>
    <lineage>
        <taxon>Bacteria</taxon>
        <taxon>Pseudomonadati</taxon>
        <taxon>Bacteroidota</taxon>
        <taxon>Saprospiria</taxon>
        <taxon>Saprospirales</taxon>
        <taxon>Lewinellaceae</taxon>
        <taxon>Flavilitoribacter</taxon>
    </lineage>
</organism>
<evidence type="ECO:0000313" key="2">
    <source>
        <dbReference type="EMBL" id="PHN02029.1"/>
    </source>
</evidence>
<feature type="chain" id="PRO_5012293792" description="Outer membrane protein beta-barrel domain-containing protein" evidence="1">
    <location>
        <begin position="23"/>
        <end position="194"/>
    </location>
</feature>
<dbReference type="AlphaFoldDB" id="A0A2D0N1M4"/>
<dbReference type="RefSeq" id="WP_099154523.1">
    <property type="nucleotide sequence ID" value="NZ_PDUD01000045.1"/>
</dbReference>
<protein>
    <recommendedName>
        <fullName evidence="4">Outer membrane protein beta-barrel domain-containing protein</fullName>
    </recommendedName>
</protein>
<accession>A0A2D0N1M4</accession>
<sequence length="194" mass="21671">MKKILTLIFVLALCGSMMEVSAQSKRDTDEYFDESGNIGHRLWYGSHFTLGFNGNGFTSLFQFGLAPMVGFKFNDIISVGPRASLLYYNYRVNYGGGNVDKVNTTSWAVGVFGRIRPFPTFFAQLEYNLENEPIFNSDLSVSRFERGAFYIGGGYNAGSGGPIAFEALLMYHVNQPGNSFESPLDYRLGITYNF</sequence>
<dbReference type="Proteomes" id="UP000223913">
    <property type="component" value="Unassembled WGS sequence"/>
</dbReference>
<reference evidence="2 3" key="1">
    <citation type="submission" date="2017-10" db="EMBL/GenBank/DDBJ databases">
        <title>The draft genome sequence of Lewinella nigricans NBRC 102662.</title>
        <authorList>
            <person name="Wang K."/>
        </authorList>
    </citation>
    <scope>NUCLEOTIDE SEQUENCE [LARGE SCALE GENOMIC DNA]</scope>
    <source>
        <strain evidence="2 3">NBRC 102662</strain>
    </source>
</reference>
<comment type="caution">
    <text evidence="2">The sequence shown here is derived from an EMBL/GenBank/DDBJ whole genome shotgun (WGS) entry which is preliminary data.</text>
</comment>